<comment type="caution">
    <text evidence="2">The sequence shown here is derived from an EMBL/GenBank/DDBJ whole genome shotgun (WGS) entry which is preliminary data.</text>
</comment>
<proteinExistence type="predicted"/>
<protein>
    <submittedName>
        <fullName evidence="2">Putative thioesterase</fullName>
    </submittedName>
</protein>
<dbReference type="NCBIfam" id="TIGR02447">
    <property type="entry name" value="yiiD_Cterm"/>
    <property type="match status" value="1"/>
</dbReference>
<feature type="domain" description="Thioesterase putative" evidence="1">
    <location>
        <begin position="8"/>
        <end position="148"/>
    </location>
</feature>
<dbReference type="RefSeq" id="WP_146502423.1">
    <property type="nucleotide sequence ID" value="NZ_SJPG01000001.1"/>
</dbReference>
<name>A0A5C5XBY8_9PLAN</name>
<evidence type="ECO:0000313" key="3">
    <source>
        <dbReference type="Proteomes" id="UP000316095"/>
    </source>
</evidence>
<dbReference type="Pfam" id="PF09500">
    <property type="entry name" value="YiiD_C"/>
    <property type="match status" value="1"/>
</dbReference>
<dbReference type="Gene3D" id="3.10.129.10">
    <property type="entry name" value="Hotdog Thioesterase"/>
    <property type="match status" value="1"/>
</dbReference>
<evidence type="ECO:0000259" key="1">
    <source>
        <dbReference type="Pfam" id="PF09500"/>
    </source>
</evidence>
<dbReference type="Proteomes" id="UP000316095">
    <property type="component" value="Unassembled WGS sequence"/>
</dbReference>
<dbReference type="InterPro" id="IPR029069">
    <property type="entry name" value="HotDog_dom_sf"/>
</dbReference>
<accession>A0A5C5XBY8</accession>
<reference evidence="2 3" key="1">
    <citation type="submission" date="2019-02" db="EMBL/GenBank/DDBJ databases">
        <title>Deep-cultivation of Planctomycetes and their phenomic and genomic characterization uncovers novel biology.</title>
        <authorList>
            <person name="Wiegand S."/>
            <person name="Jogler M."/>
            <person name="Boedeker C."/>
            <person name="Pinto D."/>
            <person name="Vollmers J."/>
            <person name="Rivas-Marin E."/>
            <person name="Kohn T."/>
            <person name="Peeters S.H."/>
            <person name="Heuer A."/>
            <person name="Rast P."/>
            <person name="Oberbeckmann S."/>
            <person name="Bunk B."/>
            <person name="Jeske O."/>
            <person name="Meyerdierks A."/>
            <person name="Storesund J.E."/>
            <person name="Kallscheuer N."/>
            <person name="Luecker S."/>
            <person name="Lage O.M."/>
            <person name="Pohl T."/>
            <person name="Merkel B.J."/>
            <person name="Hornburger P."/>
            <person name="Mueller R.-W."/>
            <person name="Bruemmer F."/>
            <person name="Labrenz M."/>
            <person name="Spormann A.M."/>
            <person name="Op Den Camp H."/>
            <person name="Overmann J."/>
            <person name="Amann R."/>
            <person name="Jetten M.S.M."/>
            <person name="Mascher T."/>
            <person name="Medema M.H."/>
            <person name="Devos D.P."/>
            <person name="Kaster A.-K."/>
            <person name="Ovreas L."/>
            <person name="Rohde M."/>
            <person name="Galperin M.Y."/>
            <person name="Jogler C."/>
        </authorList>
    </citation>
    <scope>NUCLEOTIDE SEQUENCE [LARGE SCALE GENOMIC DNA]</scope>
    <source>
        <strain evidence="2 3">Pan54</strain>
    </source>
</reference>
<keyword evidence="3" id="KW-1185">Reference proteome</keyword>
<organism evidence="2 3">
    <name type="scientific">Rubinisphaera italica</name>
    <dbReference type="NCBI Taxonomy" id="2527969"/>
    <lineage>
        <taxon>Bacteria</taxon>
        <taxon>Pseudomonadati</taxon>
        <taxon>Planctomycetota</taxon>
        <taxon>Planctomycetia</taxon>
        <taxon>Planctomycetales</taxon>
        <taxon>Planctomycetaceae</taxon>
        <taxon>Rubinisphaera</taxon>
    </lineage>
</organism>
<dbReference type="AlphaFoldDB" id="A0A5C5XBY8"/>
<dbReference type="InterPro" id="IPR012660">
    <property type="entry name" value="YiiD_C"/>
</dbReference>
<dbReference type="OrthoDB" id="572024at2"/>
<gene>
    <name evidence="2" type="ORF">Pan54_09880</name>
</gene>
<evidence type="ECO:0000313" key="2">
    <source>
        <dbReference type="EMBL" id="TWT60274.1"/>
    </source>
</evidence>
<dbReference type="EMBL" id="SJPG01000001">
    <property type="protein sequence ID" value="TWT60274.1"/>
    <property type="molecule type" value="Genomic_DNA"/>
</dbReference>
<sequence>MSKLNPEQWTEYLHNNIPVCKAMGIEVLEATWEGARILLPLGENVNHRETAFGGSISTAGILACWLLINLRMRELQESPKIVVQTSETTFLTPIADAFEAECRTEDDAQWDRFLKIYQKKGRGRLQLTSTIFCGEKIAAQHSGSFVSIK</sequence>
<dbReference type="SUPFAM" id="SSF54637">
    <property type="entry name" value="Thioesterase/thiol ester dehydrase-isomerase"/>
    <property type="match status" value="1"/>
</dbReference>